<comment type="caution">
    <text evidence="2">The sequence shown here is derived from an EMBL/GenBank/DDBJ whole genome shotgun (WGS) entry which is preliminary data.</text>
</comment>
<dbReference type="OrthoDB" id="4303499at2"/>
<keyword evidence="3" id="KW-1185">Reference proteome</keyword>
<organism evidence="2 3">
    <name type="scientific">Candidatus Macondimonas diazotrophica</name>
    <dbReference type="NCBI Taxonomy" id="2305248"/>
    <lineage>
        <taxon>Bacteria</taxon>
        <taxon>Pseudomonadati</taxon>
        <taxon>Pseudomonadota</taxon>
        <taxon>Gammaproteobacteria</taxon>
        <taxon>Chromatiales</taxon>
        <taxon>Ectothiorhodospiraceae</taxon>
        <taxon>Candidatus Macondimonas</taxon>
    </lineage>
</organism>
<evidence type="ECO:0000313" key="3">
    <source>
        <dbReference type="Proteomes" id="UP000297890"/>
    </source>
</evidence>
<dbReference type="RefSeq" id="WP_135281558.1">
    <property type="nucleotide sequence ID" value="NZ_SRIO01000006.1"/>
</dbReference>
<dbReference type="InterPro" id="IPR052513">
    <property type="entry name" value="Thioester_dehydratase-like"/>
</dbReference>
<evidence type="ECO:0000259" key="1">
    <source>
        <dbReference type="Pfam" id="PF01796"/>
    </source>
</evidence>
<dbReference type="Proteomes" id="UP000297890">
    <property type="component" value="Unassembled WGS sequence"/>
</dbReference>
<gene>
    <name evidence="2" type="ORF">E4680_06330</name>
</gene>
<name>A0A4Z0FAL0_9GAMM</name>
<dbReference type="SUPFAM" id="SSF50249">
    <property type="entry name" value="Nucleic acid-binding proteins"/>
    <property type="match status" value="1"/>
</dbReference>
<dbReference type="InterPro" id="IPR012340">
    <property type="entry name" value="NA-bd_OB-fold"/>
</dbReference>
<dbReference type="InterPro" id="IPR002878">
    <property type="entry name" value="ChsH2_C"/>
</dbReference>
<dbReference type="PANTHER" id="PTHR34075">
    <property type="entry name" value="BLR3430 PROTEIN"/>
    <property type="match status" value="1"/>
</dbReference>
<dbReference type="AlphaFoldDB" id="A0A4Z0FAL0"/>
<dbReference type="PANTHER" id="PTHR34075:SF5">
    <property type="entry name" value="BLR3430 PROTEIN"/>
    <property type="match status" value="1"/>
</dbReference>
<dbReference type="Pfam" id="PF01796">
    <property type="entry name" value="OB_ChsH2_C"/>
    <property type="match status" value="1"/>
</dbReference>
<dbReference type="EMBL" id="SRIO01000006">
    <property type="protein sequence ID" value="TFZ82888.1"/>
    <property type="molecule type" value="Genomic_DNA"/>
</dbReference>
<proteinExistence type="predicted"/>
<feature type="domain" description="ChsH2 C-terminal OB-fold" evidence="1">
    <location>
        <begin position="53"/>
        <end position="116"/>
    </location>
</feature>
<accession>A0A4Z0FAL0</accession>
<reference evidence="2 3" key="1">
    <citation type="journal article" date="2019" name="ISME J.">
        <title>Candidatus Macondimonas diazotrophica, a novel gammaproteobacterial genus dominating crude-oil-contaminated coastal sediments.</title>
        <authorList>
            <person name="Karthikeyan S."/>
            <person name="Konstantinidis K."/>
        </authorList>
    </citation>
    <scope>NUCLEOTIDE SEQUENCE [LARGE SCALE GENOMIC DNA]</scope>
    <source>
        <strain evidence="2 3">KTK01</strain>
    </source>
</reference>
<evidence type="ECO:0000313" key="2">
    <source>
        <dbReference type="EMBL" id="TFZ82888.1"/>
    </source>
</evidence>
<protein>
    <recommendedName>
        <fullName evidence="1">ChsH2 C-terminal OB-fold domain-containing protein</fullName>
    </recommendedName>
</protein>
<sequence length="140" mass="15447">MAKQVPLEEGYLVIPEGEGERPRLLGSYSPEAKKYFFPRRMQCPITETPVEDVELSSEGVLYSWTWVLMPFMGAAKMGDGKAHGVGQIDLPEGVRIQAVISGQMGDWEIGMPMGLVALPVKKKGDTELCTFGFEPIRKGE</sequence>